<reference evidence="5 6" key="1">
    <citation type="journal article" date="2014" name="Genome Announc.">
        <title>Draft genome sequences of eight enterohepatic helicobacter species isolated from both laboratory and wild rodents.</title>
        <authorList>
            <person name="Sheh A."/>
            <person name="Shen Z."/>
            <person name="Fox J.G."/>
        </authorList>
    </citation>
    <scope>NUCLEOTIDE SEQUENCE [LARGE SCALE GENOMIC DNA]</scope>
    <source>
        <strain evidence="5 6">MIT 97-6194</strain>
    </source>
</reference>
<dbReference type="Proteomes" id="UP000477070">
    <property type="component" value="Unassembled WGS sequence"/>
</dbReference>
<dbReference type="GO" id="GO:0009089">
    <property type="term" value="P:lysine biosynthetic process via diaminopimelate"/>
    <property type="evidence" value="ECO:0007669"/>
    <property type="project" value="TreeGrafter"/>
</dbReference>
<keyword evidence="2" id="KW-0663">Pyridoxal phosphate</keyword>
<dbReference type="PANTHER" id="PTHR43727:SF1">
    <property type="entry name" value="CARBOXYNORSPERMIDINE_CARBOXYSPERMIDINE DECARBOXYLASE"/>
    <property type="match status" value="1"/>
</dbReference>
<name>A0A347W6Z4_9HELI</name>
<evidence type="ECO:0000256" key="2">
    <source>
        <dbReference type="ARBA" id="ARBA00022898"/>
    </source>
</evidence>
<reference evidence="5 6" key="2">
    <citation type="journal article" date="2016" name="Infect. Immun.">
        <title>Helicobacter saguini, a Novel Helicobacter Isolated from Cotton-Top Tamarins with Ulcerative Colitis, Has Proinflammatory Properties and Induces Typhlocolitis and Dysplasia in Gnotobiotic IL-10-/- Mice.</title>
        <authorList>
            <person name="Shen Z."/>
            <person name="Mannion A."/>
            <person name="Whary M.T."/>
            <person name="Muthupalani S."/>
            <person name="Sheh A."/>
            <person name="Feng Y."/>
            <person name="Gong G."/>
            <person name="Vandamme P."/>
            <person name="Holcombe H.R."/>
            <person name="Paster B.J."/>
            <person name="Fox J.G."/>
        </authorList>
    </citation>
    <scope>NUCLEOTIDE SEQUENCE [LARGE SCALE GENOMIC DNA]</scope>
    <source>
        <strain evidence="5 6">MIT 97-6194</strain>
    </source>
</reference>
<evidence type="ECO:0000256" key="1">
    <source>
        <dbReference type="ARBA" id="ARBA00001933"/>
    </source>
</evidence>
<evidence type="ECO:0000313" key="4">
    <source>
        <dbReference type="EMBL" id="MWV68986.1"/>
    </source>
</evidence>
<dbReference type="Gene3D" id="2.40.37.10">
    <property type="entry name" value="Lyase, Ornithine Decarboxylase, Chain A, domain 1"/>
    <property type="match status" value="1"/>
</dbReference>
<dbReference type="Proteomes" id="UP000029714">
    <property type="component" value="Unassembled WGS sequence"/>
</dbReference>
<keyword evidence="6" id="KW-1185">Reference proteome</keyword>
<accession>A0A347W6Z4</accession>
<reference evidence="4 7" key="4">
    <citation type="submission" date="2019-12" db="EMBL/GenBank/DDBJ databases">
        <title>Multi-Generational Helicobacter saguini Isolates.</title>
        <authorList>
            <person name="Mannion A."/>
            <person name="Shen Z."/>
            <person name="Fox J.G."/>
        </authorList>
    </citation>
    <scope>NUCLEOTIDE SEQUENCE [LARGE SCALE GENOMIC DNA]</scope>
    <source>
        <strain evidence="4">16-048</strain>
        <strain evidence="7">16-048 (F4)</strain>
    </source>
</reference>
<protein>
    <recommendedName>
        <fullName evidence="3">Orn/DAP/Arg decarboxylase 2 C-terminal domain-containing protein</fullName>
    </recommendedName>
</protein>
<dbReference type="InterPro" id="IPR009006">
    <property type="entry name" value="Ala_racemase/Decarboxylase_C"/>
</dbReference>
<dbReference type="Pfam" id="PF00278">
    <property type="entry name" value="Orn_DAP_Arg_deC"/>
    <property type="match status" value="1"/>
</dbReference>
<dbReference type="PANTHER" id="PTHR43727">
    <property type="entry name" value="DIAMINOPIMELATE DECARBOXYLASE"/>
    <property type="match status" value="1"/>
</dbReference>
<evidence type="ECO:0000259" key="3">
    <source>
        <dbReference type="Pfam" id="PF00278"/>
    </source>
</evidence>
<proteinExistence type="predicted"/>
<dbReference type="GO" id="GO:0008836">
    <property type="term" value="F:diaminopimelate decarboxylase activity"/>
    <property type="evidence" value="ECO:0007669"/>
    <property type="project" value="TreeGrafter"/>
</dbReference>
<dbReference type="SUPFAM" id="SSF50621">
    <property type="entry name" value="Alanine racemase C-terminal domain-like"/>
    <property type="match status" value="1"/>
</dbReference>
<comment type="cofactor">
    <cofactor evidence="1">
        <name>pyridoxal 5'-phosphate</name>
        <dbReference type="ChEBI" id="CHEBI:597326"/>
    </cofactor>
</comment>
<dbReference type="InterPro" id="IPR029066">
    <property type="entry name" value="PLP-binding_barrel"/>
</dbReference>
<dbReference type="InterPro" id="IPR022643">
    <property type="entry name" value="De-COase2_C"/>
</dbReference>
<comment type="caution">
    <text evidence="5">The sequence shown here is derived from an EMBL/GenBank/DDBJ whole genome shotgun (WGS) entry which is preliminary data.</text>
</comment>
<dbReference type="EMBL" id="JRMP02000010">
    <property type="protein sequence ID" value="TLD94134.1"/>
    <property type="molecule type" value="Genomic_DNA"/>
</dbReference>
<dbReference type="EMBL" id="QBIU01000001">
    <property type="protein sequence ID" value="MWV68986.1"/>
    <property type="molecule type" value="Genomic_DNA"/>
</dbReference>
<evidence type="ECO:0000313" key="5">
    <source>
        <dbReference type="EMBL" id="TLD94134.1"/>
    </source>
</evidence>
<dbReference type="Gene3D" id="3.20.20.10">
    <property type="entry name" value="Alanine racemase"/>
    <property type="match status" value="1"/>
</dbReference>
<dbReference type="OrthoDB" id="9804410at2"/>
<dbReference type="AlphaFoldDB" id="A0A347W6Z4"/>
<evidence type="ECO:0000313" key="6">
    <source>
        <dbReference type="Proteomes" id="UP000029714"/>
    </source>
</evidence>
<reference evidence="5" key="3">
    <citation type="submission" date="2018-04" db="EMBL/GenBank/DDBJ databases">
        <authorList>
            <person name="Sheh A."/>
            <person name="Shen Z."/>
            <person name="Mannion A.J."/>
            <person name="Fox J.G."/>
        </authorList>
    </citation>
    <scope>NUCLEOTIDE SEQUENCE</scope>
    <source>
        <strain evidence="5">MIT 97-6194</strain>
    </source>
</reference>
<sequence>MSHPVPPTENLKENYPANFDNQDSIESIQPREIQVGLRVNPLYSEVSPPIYNPCIPKSRLGITPKEFKKGLKKLAKKYGYSDKKEFFSKHFSGLHFHTHCEQDSTALKRTLPHFTKHFRAYIKRSKWINFGGGHHITRDDYDISLLIKLVRKFRQKYNVEVFLEPGEAVGWECGDLVGEVVDIVQNSGNIAVLDISASAHMPDCLEMPYRPHCYKMSLNADTKKWHLEHDLGKNKGKFRYRFGGPTCLAGDVIGDYSFETPLRVGDKVAFVDMMHYTIVKNTTFNGVELPSLCVIKDKKLEILKQFSYKDFKDRN</sequence>
<dbReference type="SUPFAM" id="SSF51419">
    <property type="entry name" value="PLP-binding barrel"/>
    <property type="match status" value="1"/>
</dbReference>
<evidence type="ECO:0000313" key="7">
    <source>
        <dbReference type="Proteomes" id="UP000477070"/>
    </source>
</evidence>
<gene>
    <name evidence="4" type="ORF">DCO61_02825</name>
    <name evidence="5" type="ORF">LS64_007295</name>
</gene>
<organism evidence="5 6">
    <name type="scientific">Helicobacter saguini</name>
    <dbReference type="NCBI Taxonomy" id="1548018"/>
    <lineage>
        <taxon>Bacteria</taxon>
        <taxon>Pseudomonadati</taxon>
        <taxon>Campylobacterota</taxon>
        <taxon>Epsilonproteobacteria</taxon>
        <taxon>Campylobacterales</taxon>
        <taxon>Helicobacteraceae</taxon>
        <taxon>Helicobacter</taxon>
    </lineage>
</organism>
<feature type="domain" description="Orn/DAP/Arg decarboxylase 2 C-terminal" evidence="3">
    <location>
        <begin position="148"/>
        <end position="273"/>
    </location>
</feature>